<accession>A0ABR8KRG8</accession>
<organism evidence="2 3">
    <name type="scientific">Erythrobacter rubeus</name>
    <dbReference type="NCBI Taxonomy" id="2760803"/>
    <lineage>
        <taxon>Bacteria</taxon>
        <taxon>Pseudomonadati</taxon>
        <taxon>Pseudomonadota</taxon>
        <taxon>Alphaproteobacteria</taxon>
        <taxon>Sphingomonadales</taxon>
        <taxon>Erythrobacteraceae</taxon>
        <taxon>Erythrobacter/Porphyrobacter group</taxon>
        <taxon>Erythrobacter</taxon>
    </lineage>
</organism>
<dbReference type="EMBL" id="JACXLC010000001">
    <property type="protein sequence ID" value="MBD2842160.1"/>
    <property type="molecule type" value="Genomic_DNA"/>
</dbReference>
<sequence>MTLPPHVKNDIFDIPAESLWRLTAKDVQGFASTYVAATAAILIFII</sequence>
<protein>
    <submittedName>
        <fullName evidence="2">Uncharacterized protein</fullName>
    </submittedName>
</protein>
<keyword evidence="1" id="KW-0812">Transmembrane</keyword>
<keyword evidence="1" id="KW-1133">Transmembrane helix</keyword>
<evidence type="ECO:0000313" key="2">
    <source>
        <dbReference type="EMBL" id="MBD2842160.1"/>
    </source>
</evidence>
<comment type="caution">
    <text evidence="2">The sequence shown here is derived from an EMBL/GenBank/DDBJ whole genome shotgun (WGS) entry which is preliminary data.</text>
</comment>
<dbReference type="Proteomes" id="UP000635384">
    <property type="component" value="Unassembled WGS sequence"/>
</dbReference>
<dbReference type="RefSeq" id="WP_190787647.1">
    <property type="nucleotide sequence ID" value="NZ_JACXLC010000001.1"/>
</dbReference>
<evidence type="ECO:0000256" key="1">
    <source>
        <dbReference type="SAM" id="Phobius"/>
    </source>
</evidence>
<reference evidence="2 3" key="1">
    <citation type="submission" date="2020-09" db="EMBL/GenBank/DDBJ databases">
        <authorList>
            <person name="Yoon J.-W."/>
        </authorList>
    </citation>
    <scope>NUCLEOTIDE SEQUENCE [LARGE SCALE GENOMIC DNA]</scope>
    <source>
        <strain evidence="2 3">KMU-140</strain>
    </source>
</reference>
<name>A0ABR8KRG8_9SPHN</name>
<gene>
    <name evidence="2" type="ORF">IB285_07805</name>
</gene>
<proteinExistence type="predicted"/>
<evidence type="ECO:0000313" key="3">
    <source>
        <dbReference type="Proteomes" id="UP000635384"/>
    </source>
</evidence>
<keyword evidence="1" id="KW-0472">Membrane</keyword>
<keyword evidence="3" id="KW-1185">Reference proteome</keyword>
<feature type="transmembrane region" description="Helical" evidence="1">
    <location>
        <begin position="27"/>
        <end position="45"/>
    </location>
</feature>